<evidence type="ECO:0000256" key="1">
    <source>
        <dbReference type="ARBA" id="ARBA00006814"/>
    </source>
</evidence>
<protein>
    <submittedName>
        <fullName evidence="6">Hydrogenase maturation protease</fullName>
    </submittedName>
</protein>
<dbReference type="SUPFAM" id="SSF53163">
    <property type="entry name" value="HybD-like"/>
    <property type="match status" value="1"/>
</dbReference>
<keyword evidence="7" id="KW-1185">Reference proteome</keyword>
<keyword evidence="3" id="KW-0064">Aspartyl protease</keyword>
<reference evidence="7" key="1">
    <citation type="journal article" date="2019" name="Int. J. Syst. Evol. Microbiol.">
        <title>The Global Catalogue of Microorganisms (GCM) 10K type strain sequencing project: providing services to taxonomists for standard genome sequencing and annotation.</title>
        <authorList>
            <consortium name="The Broad Institute Genomics Platform"/>
            <consortium name="The Broad Institute Genome Sequencing Center for Infectious Disease"/>
            <person name="Wu L."/>
            <person name="Ma J."/>
        </authorList>
    </citation>
    <scope>NUCLEOTIDE SEQUENCE [LARGE SCALE GENOMIC DNA]</scope>
    <source>
        <strain evidence="7">CGMCC 4.7152</strain>
    </source>
</reference>
<dbReference type="CDD" id="cd00518">
    <property type="entry name" value="H2MP"/>
    <property type="match status" value="1"/>
</dbReference>
<accession>A0ABV9W2S2</accession>
<keyword evidence="2 6" id="KW-0645">Protease</keyword>
<evidence type="ECO:0000256" key="2">
    <source>
        <dbReference type="ARBA" id="ARBA00022670"/>
    </source>
</evidence>
<dbReference type="InterPro" id="IPR023430">
    <property type="entry name" value="Pept_HybD-like_dom_sf"/>
</dbReference>
<evidence type="ECO:0000256" key="3">
    <source>
        <dbReference type="ARBA" id="ARBA00022750"/>
    </source>
</evidence>
<proteinExistence type="inferred from homology"/>
<dbReference type="Pfam" id="PF01750">
    <property type="entry name" value="HycI"/>
    <property type="match status" value="1"/>
</dbReference>
<dbReference type="InterPro" id="IPR000671">
    <property type="entry name" value="Peptidase_A31"/>
</dbReference>
<dbReference type="Proteomes" id="UP001595912">
    <property type="component" value="Unassembled WGS sequence"/>
</dbReference>
<comment type="caution">
    <text evidence="6">The sequence shown here is derived from an EMBL/GenBank/DDBJ whole genome shotgun (WGS) entry which is preliminary data.</text>
</comment>
<gene>
    <name evidence="6" type="ORF">ACFPIJ_32735</name>
</gene>
<dbReference type="NCBIfam" id="TIGR00072">
    <property type="entry name" value="hydrog_prot"/>
    <property type="match status" value="1"/>
</dbReference>
<dbReference type="PANTHER" id="PTHR30302:SF1">
    <property type="entry name" value="HYDROGENASE 2 MATURATION PROTEASE"/>
    <property type="match status" value="1"/>
</dbReference>
<organism evidence="6 7">
    <name type="scientific">Dactylosporangium cerinum</name>
    <dbReference type="NCBI Taxonomy" id="1434730"/>
    <lineage>
        <taxon>Bacteria</taxon>
        <taxon>Bacillati</taxon>
        <taxon>Actinomycetota</taxon>
        <taxon>Actinomycetes</taxon>
        <taxon>Micromonosporales</taxon>
        <taxon>Micromonosporaceae</taxon>
        <taxon>Dactylosporangium</taxon>
    </lineage>
</organism>
<dbReference type="RefSeq" id="WP_380120762.1">
    <property type="nucleotide sequence ID" value="NZ_JBHSIU010000041.1"/>
</dbReference>
<sequence>MRPDVVIIGVGNPYRRDDGIGPAVIHRLRAAGLPGVTLAESDGETGALILLWQRRRLAILIDAIHADPPHPGRIHRLVTPWPQTGSRTAASTHATDPGEAITLGAVLGRLPEQLVVYAVEASDTGFGAHLSPEVAAAADLVAEQVAAEARAVIQPSGTKDPARPPPVRGQWRGEARPAGSMSIAWPDDPEEA</sequence>
<dbReference type="PANTHER" id="PTHR30302">
    <property type="entry name" value="HYDROGENASE 1 MATURATION PROTEASE"/>
    <property type="match status" value="1"/>
</dbReference>
<evidence type="ECO:0000256" key="4">
    <source>
        <dbReference type="ARBA" id="ARBA00022801"/>
    </source>
</evidence>
<name>A0ABV9W2S2_9ACTN</name>
<evidence type="ECO:0000256" key="5">
    <source>
        <dbReference type="SAM" id="MobiDB-lite"/>
    </source>
</evidence>
<comment type="similarity">
    <text evidence="1">Belongs to the peptidase A31 family.</text>
</comment>
<evidence type="ECO:0000313" key="6">
    <source>
        <dbReference type="EMBL" id="MFC5002587.1"/>
    </source>
</evidence>
<dbReference type="GO" id="GO:0008233">
    <property type="term" value="F:peptidase activity"/>
    <property type="evidence" value="ECO:0007669"/>
    <property type="project" value="UniProtKB-KW"/>
</dbReference>
<dbReference type="Gene3D" id="3.40.50.1450">
    <property type="entry name" value="HybD-like"/>
    <property type="match status" value="1"/>
</dbReference>
<dbReference type="EMBL" id="JBHSIU010000041">
    <property type="protein sequence ID" value="MFC5002587.1"/>
    <property type="molecule type" value="Genomic_DNA"/>
</dbReference>
<dbReference type="GO" id="GO:0006508">
    <property type="term" value="P:proteolysis"/>
    <property type="evidence" value="ECO:0007669"/>
    <property type="project" value="UniProtKB-KW"/>
</dbReference>
<feature type="region of interest" description="Disordered" evidence="5">
    <location>
        <begin position="152"/>
        <end position="192"/>
    </location>
</feature>
<keyword evidence="4" id="KW-0378">Hydrolase</keyword>
<evidence type="ECO:0000313" key="7">
    <source>
        <dbReference type="Proteomes" id="UP001595912"/>
    </source>
</evidence>